<dbReference type="Proteomes" id="UP000190285">
    <property type="component" value="Unassembled WGS sequence"/>
</dbReference>
<name>A0A1T5KGC5_9FIRM</name>
<accession>A0A1T5KGC5</accession>
<evidence type="ECO:0000313" key="2">
    <source>
        <dbReference type="Proteomes" id="UP000190285"/>
    </source>
</evidence>
<sequence length="64" mass="7460">MKVCIYLRKSRAGENMSVEEVLSRHKTTLLAYSKKYNYNVLDIKEEVVSGESIARRPKMLQLLK</sequence>
<protein>
    <recommendedName>
        <fullName evidence="3">Resolvase, N terminal domain</fullName>
    </recommendedName>
</protein>
<evidence type="ECO:0000313" key="1">
    <source>
        <dbReference type="EMBL" id="SKC62764.1"/>
    </source>
</evidence>
<dbReference type="AlphaFoldDB" id="A0A1T5KGC5"/>
<proteinExistence type="predicted"/>
<dbReference type="SUPFAM" id="SSF53041">
    <property type="entry name" value="Resolvase-like"/>
    <property type="match status" value="1"/>
</dbReference>
<reference evidence="1 2" key="1">
    <citation type="submission" date="2017-02" db="EMBL/GenBank/DDBJ databases">
        <authorList>
            <person name="Peterson S.W."/>
        </authorList>
    </citation>
    <scope>NUCLEOTIDE SEQUENCE [LARGE SCALE GENOMIC DNA]</scope>
    <source>
        <strain evidence="1 2">M1</strain>
    </source>
</reference>
<gene>
    <name evidence="1" type="ORF">SAMN02194393_01781</name>
</gene>
<evidence type="ECO:0008006" key="3">
    <source>
        <dbReference type="Google" id="ProtNLM"/>
    </source>
</evidence>
<dbReference type="InterPro" id="IPR036162">
    <property type="entry name" value="Resolvase-like_N_sf"/>
</dbReference>
<organism evidence="1 2">
    <name type="scientific">Maledivibacter halophilus</name>
    <dbReference type="NCBI Taxonomy" id="36842"/>
    <lineage>
        <taxon>Bacteria</taxon>
        <taxon>Bacillati</taxon>
        <taxon>Bacillota</taxon>
        <taxon>Clostridia</taxon>
        <taxon>Peptostreptococcales</taxon>
        <taxon>Caminicellaceae</taxon>
        <taxon>Maledivibacter</taxon>
    </lineage>
</organism>
<keyword evidence="2" id="KW-1185">Reference proteome</keyword>
<dbReference type="STRING" id="36842.SAMN02194393_01781"/>
<dbReference type="EMBL" id="FUZT01000004">
    <property type="protein sequence ID" value="SKC62764.1"/>
    <property type="molecule type" value="Genomic_DNA"/>
</dbReference>
<dbReference type="GO" id="GO:0003677">
    <property type="term" value="F:DNA binding"/>
    <property type="evidence" value="ECO:0007669"/>
    <property type="project" value="InterPro"/>
</dbReference>
<dbReference type="GO" id="GO:0000150">
    <property type="term" value="F:DNA strand exchange activity"/>
    <property type="evidence" value="ECO:0007669"/>
    <property type="project" value="InterPro"/>
</dbReference>
<dbReference type="Gene3D" id="3.40.50.1390">
    <property type="entry name" value="Resolvase, N-terminal catalytic domain"/>
    <property type="match status" value="1"/>
</dbReference>